<keyword evidence="1" id="KW-1133">Transmembrane helix</keyword>
<feature type="transmembrane region" description="Helical" evidence="1">
    <location>
        <begin position="62"/>
        <end position="85"/>
    </location>
</feature>
<gene>
    <name evidence="2" type="ORF">OH818_05650</name>
</gene>
<evidence type="ECO:0000313" key="2">
    <source>
        <dbReference type="EMBL" id="WAP69698.1"/>
    </source>
</evidence>
<dbReference type="InterPro" id="IPR013879">
    <property type="entry name" value="DUF1761"/>
</dbReference>
<accession>A0ABY7C1V9</accession>
<protein>
    <submittedName>
        <fullName evidence="2">Uncharacterized protein</fullName>
    </submittedName>
</protein>
<name>A0ABY7C1V9_9HYPH</name>
<proteinExistence type="predicted"/>
<evidence type="ECO:0000313" key="3">
    <source>
        <dbReference type="Proteomes" id="UP001164020"/>
    </source>
</evidence>
<feature type="transmembrane region" description="Helical" evidence="1">
    <location>
        <begin position="29"/>
        <end position="50"/>
    </location>
</feature>
<sequence length="86" mass="9204">MLLLAGPLACLGVITIANAWLLAAVEIDSLWAAAGFGMIVGAGYLMPMTLNIVINPRFPRPFYYTALNAPFFIGGSVLSCVVMWLI</sequence>
<dbReference type="Pfam" id="PF08570">
    <property type="entry name" value="DUF1761"/>
    <property type="match status" value="1"/>
</dbReference>
<organism evidence="2 3">
    <name type="scientific">Jiella pelagia</name>
    <dbReference type="NCBI Taxonomy" id="2986949"/>
    <lineage>
        <taxon>Bacteria</taxon>
        <taxon>Pseudomonadati</taxon>
        <taxon>Pseudomonadota</taxon>
        <taxon>Alphaproteobacteria</taxon>
        <taxon>Hyphomicrobiales</taxon>
        <taxon>Aurantimonadaceae</taxon>
        <taxon>Jiella</taxon>
    </lineage>
</organism>
<dbReference type="EMBL" id="CP114029">
    <property type="protein sequence ID" value="WAP69698.1"/>
    <property type="molecule type" value="Genomic_DNA"/>
</dbReference>
<evidence type="ECO:0000256" key="1">
    <source>
        <dbReference type="SAM" id="Phobius"/>
    </source>
</evidence>
<keyword evidence="1" id="KW-0812">Transmembrane</keyword>
<keyword evidence="3" id="KW-1185">Reference proteome</keyword>
<dbReference type="RefSeq" id="WP_268882132.1">
    <property type="nucleotide sequence ID" value="NZ_CP114029.1"/>
</dbReference>
<reference evidence="2" key="1">
    <citation type="submission" date="2022-12" db="EMBL/GenBank/DDBJ databases">
        <title>Jiella pelagia sp. nov., isolated from phosphonate enriched culture of Northwest Pacific surface seawater.</title>
        <authorList>
            <person name="Shin D.Y."/>
            <person name="Hwang C.Y."/>
        </authorList>
    </citation>
    <scope>NUCLEOTIDE SEQUENCE</scope>
    <source>
        <strain evidence="2">HL-NP1</strain>
    </source>
</reference>
<keyword evidence="1" id="KW-0472">Membrane</keyword>
<dbReference type="Proteomes" id="UP001164020">
    <property type="component" value="Chromosome"/>
</dbReference>